<dbReference type="EMBL" id="CADCTM010000346">
    <property type="protein sequence ID" value="CAA9257169.1"/>
    <property type="molecule type" value="Genomic_DNA"/>
</dbReference>
<reference evidence="1" key="1">
    <citation type="submission" date="2020-02" db="EMBL/GenBank/DDBJ databases">
        <authorList>
            <person name="Meier V. D."/>
        </authorList>
    </citation>
    <scope>NUCLEOTIDE SEQUENCE</scope>
    <source>
        <strain evidence="1">AVDCRST_MAG92</strain>
    </source>
</reference>
<accession>A0A6J4IR06</accession>
<sequence length="34" mass="3791">MLVADRIYSNSHSYGVQYGESISIIKISNETLSD</sequence>
<proteinExistence type="predicted"/>
<evidence type="ECO:0000313" key="1">
    <source>
        <dbReference type="EMBL" id="CAA9257169.1"/>
    </source>
</evidence>
<dbReference type="AlphaFoldDB" id="A0A6J4IR06"/>
<gene>
    <name evidence="1" type="ORF">AVDCRST_MAG92-2297</name>
</gene>
<protein>
    <submittedName>
        <fullName evidence="1">Uncharacterized protein</fullName>
    </submittedName>
</protein>
<name>A0A6J4IR06_9CYAN</name>
<organism evidence="1">
    <name type="scientific">uncultured Coleofasciculus sp</name>
    <dbReference type="NCBI Taxonomy" id="1267456"/>
    <lineage>
        <taxon>Bacteria</taxon>
        <taxon>Bacillati</taxon>
        <taxon>Cyanobacteriota</taxon>
        <taxon>Cyanophyceae</taxon>
        <taxon>Coleofasciculales</taxon>
        <taxon>Coleofasciculaceae</taxon>
        <taxon>Coleofasciculus</taxon>
        <taxon>environmental samples</taxon>
    </lineage>
</organism>